<keyword evidence="2" id="KW-1133">Transmembrane helix</keyword>
<feature type="compositionally biased region" description="Polar residues" evidence="1">
    <location>
        <begin position="1"/>
        <end position="14"/>
    </location>
</feature>
<sequence length="410" mass="49096">MNETLPDEQIQQEFPSDDQGEKFYSEEEILYNLETQSVPEDFIESDIENNQDNILIEEIEYYYEYIDEEISVKNISEENENENDIQQTFLLDQDEQEQILQKNHSFQNNSDFNQKMDSQIESNEQEKISEELDEFSDFLNKLKIQDEEEENNQENQEGYKEENKKEQQQKEEKIDEEQYFQGQQQQQEEEKNQNSFSIQEEEEEFIYIEEEELIYIEEEEENYIYNSNQEKLQDKQEEPIVLDSKFDQQTSIIKDTNQSLNQENSNQQQNISQNNYSSNPSKSFQSKQILNHYLKLYFDLVCQKEEENIEQENVTQLSRGPSEIPIIVDEINPILLGHTIIMTLLVIFVSINDKQSNTIKIKEPFQQNSITSIQELNEYMPFMINRLKQQYNMIAQSQEQLAYQLELLEQ</sequence>
<feature type="region of interest" description="Disordered" evidence="1">
    <location>
        <begin position="1"/>
        <end position="22"/>
    </location>
</feature>
<evidence type="ECO:0000256" key="2">
    <source>
        <dbReference type="SAM" id="Phobius"/>
    </source>
</evidence>
<evidence type="ECO:0000256" key="1">
    <source>
        <dbReference type="SAM" id="MobiDB-lite"/>
    </source>
</evidence>
<organism evidence="3 4">
    <name type="scientific">Paramecium sonneborni</name>
    <dbReference type="NCBI Taxonomy" id="65129"/>
    <lineage>
        <taxon>Eukaryota</taxon>
        <taxon>Sar</taxon>
        <taxon>Alveolata</taxon>
        <taxon>Ciliophora</taxon>
        <taxon>Intramacronucleata</taxon>
        <taxon>Oligohymenophorea</taxon>
        <taxon>Peniculida</taxon>
        <taxon>Parameciidae</taxon>
        <taxon>Paramecium</taxon>
    </lineage>
</organism>
<keyword evidence="4" id="KW-1185">Reference proteome</keyword>
<dbReference type="Proteomes" id="UP000692954">
    <property type="component" value="Unassembled WGS sequence"/>
</dbReference>
<gene>
    <name evidence="3" type="ORF">PSON_ATCC_30995.1.T0050245</name>
</gene>
<keyword evidence="2" id="KW-0472">Membrane</keyword>
<feature type="transmembrane region" description="Helical" evidence="2">
    <location>
        <begin position="334"/>
        <end position="352"/>
    </location>
</feature>
<dbReference type="EMBL" id="CAJJDN010000005">
    <property type="protein sequence ID" value="CAD8050890.1"/>
    <property type="molecule type" value="Genomic_DNA"/>
</dbReference>
<feature type="region of interest" description="Disordered" evidence="1">
    <location>
        <begin position="104"/>
        <end position="128"/>
    </location>
</feature>
<dbReference type="OrthoDB" id="10516329at2759"/>
<evidence type="ECO:0008006" key="5">
    <source>
        <dbReference type="Google" id="ProtNLM"/>
    </source>
</evidence>
<reference evidence="3" key="1">
    <citation type="submission" date="2021-01" db="EMBL/GenBank/DDBJ databases">
        <authorList>
            <consortium name="Genoscope - CEA"/>
            <person name="William W."/>
        </authorList>
    </citation>
    <scope>NUCLEOTIDE SEQUENCE</scope>
</reference>
<feature type="compositionally biased region" description="Basic and acidic residues" evidence="1">
    <location>
        <begin position="157"/>
        <end position="173"/>
    </location>
</feature>
<comment type="caution">
    <text evidence="3">The sequence shown here is derived from an EMBL/GenBank/DDBJ whole genome shotgun (WGS) entry which is preliminary data.</text>
</comment>
<keyword evidence="2" id="KW-0812">Transmembrane</keyword>
<feature type="compositionally biased region" description="Polar residues" evidence="1">
    <location>
        <begin position="104"/>
        <end position="122"/>
    </location>
</feature>
<feature type="compositionally biased region" description="Low complexity" evidence="1">
    <location>
        <begin position="262"/>
        <end position="281"/>
    </location>
</feature>
<evidence type="ECO:0000313" key="4">
    <source>
        <dbReference type="Proteomes" id="UP000692954"/>
    </source>
</evidence>
<dbReference type="AlphaFoldDB" id="A0A8S1K614"/>
<evidence type="ECO:0000313" key="3">
    <source>
        <dbReference type="EMBL" id="CAD8050890.1"/>
    </source>
</evidence>
<feature type="region of interest" description="Disordered" evidence="1">
    <location>
        <begin position="262"/>
        <end position="283"/>
    </location>
</feature>
<protein>
    <recommendedName>
        <fullName evidence="5">Transmembrane protein</fullName>
    </recommendedName>
</protein>
<name>A0A8S1K614_9CILI</name>
<feature type="region of interest" description="Disordered" evidence="1">
    <location>
        <begin position="146"/>
        <end position="200"/>
    </location>
</feature>
<proteinExistence type="predicted"/>
<accession>A0A8S1K614</accession>